<reference evidence="4" key="1">
    <citation type="submission" date="2009-10" db="EMBL/GenBank/DDBJ databases">
        <title>Complete sequence of Bacillus selenitireducens MLS10.</title>
        <authorList>
            <consortium name="US DOE Joint Genome Institute"/>
            <person name="Lucas S."/>
            <person name="Copeland A."/>
            <person name="Lapidus A."/>
            <person name="Glavina del Rio T."/>
            <person name="Dalin E."/>
            <person name="Tice H."/>
            <person name="Bruce D."/>
            <person name="Goodwin L."/>
            <person name="Pitluck S."/>
            <person name="Sims D."/>
            <person name="Brettin T."/>
            <person name="Detter J.C."/>
            <person name="Han C."/>
            <person name="Larimer F."/>
            <person name="Land M."/>
            <person name="Hauser L."/>
            <person name="Kyrpides N."/>
            <person name="Ovchinnikova G."/>
            <person name="Stolz J."/>
        </authorList>
    </citation>
    <scope>NUCLEOTIDE SEQUENCE [LARGE SCALE GENOMIC DNA]</scope>
    <source>
        <strain evidence="4">MLS10</strain>
    </source>
</reference>
<keyword evidence="2" id="KW-0520">NAD</keyword>
<gene>
    <name evidence="4" type="ordered locus">Bsel_2870</name>
</gene>
<dbReference type="eggNOG" id="COG0111">
    <property type="taxonomic scope" value="Bacteria"/>
</dbReference>
<evidence type="ECO:0000256" key="2">
    <source>
        <dbReference type="ARBA" id="ARBA00023027"/>
    </source>
</evidence>
<dbReference type="GO" id="GO:0016491">
    <property type="term" value="F:oxidoreductase activity"/>
    <property type="evidence" value="ECO:0007669"/>
    <property type="project" value="UniProtKB-KW"/>
</dbReference>
<dbReference type="CDD" id="cd05300">
    <property type="entry name" value="2-Hacid_dh_1"/>
    <property type="match status" value="1"/>
</dbReference>
<dbReference type="EMBL" id="CP001791">
    <property type="protein sequence ID" value="ADI00359.1"/>
    <property type="molecule type" value="Genomic_DNA"/>
</dbReference>
<dbReference type="InterPro" id="IPR006140">
    <property type="entry name" value="D-isomer_DH_NAD-bd"/>
</dbReference>
<keyword evidence="5" id="KW-1185">Reference proteome</keyword>
<feature type="domain" description="D-isomer specific 2-hydroxyacid dehydrogenase NAD-binding" evidence="3">
    <location>
        <begin position="108"/>
        <end position="283"/>
    </location>
</feature>
<dbReference type="InterPro" id="IPR036291">
    <property type="entry name" value="NAD(P)-bd_dom_sf"/>
</dbReference>
<dbReference type="KEGG" id="bse:Bsel_2870"/>
<dbReference type="SUPFAM" id="SSF51735">
    <property type="entry name" value="NAD(P)-binding Rossmann-fold domains"/>
    <property type="match status" value="1"/>
</dbReference>
<evidence type="ECO:0000259" key="3">
    <source>
        <dbReference type="Pfam" id="PF02826"/>
    </source>
</evidence>
<proteinExistence type="predicted"/>
<sequence>MFMDIQTILVASPLHTHMKEMIEKRGALTEFTMIYRDPESVTEEDVARADAFVAFTRPAHVDLSAFQWVHSLGAGVDKLMKDISWPDGVFLTRTVTTFGEKISEYVLSYLLVHTQKHRDFEALQKKKEWTFLPPEPLNTKRALIFGTGEIGSVLARTLAGLGVHVTGVSRSGEEKPSFDEVIFPDKASTALTNRLAAADLIVNTMPLTEETKGYFDGCFFEAAFDSLFINVGRGESVVDEDLLQALERGQLREAVLDVFSEEPLPKSHPFWEHPAVHITPHISAITTAEEGLDCFLDTVTKLKEGTPLTNEADPARGY</sequence>
<dbReference type="Pfam" id="PF02826">
    <property type="entry name" value="2-Hacid_dh_C"/>
    <property type="match status" value="1"/>
</dbReference>
<protein>
    <submittedName>
        <fullName evidence="4">D-isomer specific 2-hydroxyacid dehydrogenase NAD-binding protein</fullName>
    </submittedName>
</protein>
<dbReference type="PANTHER" id="PTHR43333">
    <property type="entry name" value="2-HACID_DH_C DOMAIN-CONTAINING PROTEIN"/>
    <property type="match status" value="1"/>
</dbReference>
<keyword evidence="1" id="KW-0560">Oxidoreductase</keyword>
<dbReference type="PANTHER" id="PTHR43333:SF1">
    <property type="entry name" value="D-ISOMER SPECIFIC 2-HYDROXYACID DEHYDROGENASE NAD-BINDING DOMAIN-CONTAINING PROTEIN"/>
    <property type="match status" value="1"/>
</dbReference>
<organism evidence="4 5">
    <name type="scientific">Bacillus selenitireducens (strain ATCC 700615 / DSM 15326 / MLS10)</name>
    <dbReference type="NCBI Taxonomy" id="439292"/>
    <lineage>
        <taxon>Bacteria</taxon>
        <taxon>Bacillati</taxon>
        <taxon>Bacillota</taxon>
        <taxon>Bacilli</taxon>
        <taxon>Bacillales</taxon>
        <taxon>Bacillaceae</taxon>
        <taxon>Salisediminibacterium</taxon>
    </lineage>
</organism>
<dbReference type="Gene3D" id="3.40.50.720">
    <property type="entry name" value="NAD(P)-binding Rossmann-like Domain"/>
    <property type="match status" value="2"/>
</dbReference>
<evidence type="ECO:0000313" key="4">
    <source>
        <dbReference type="EMBL" id="ADI00359.1"/>
    </source>
</evidence>
<dbReference type="Proteomes" id="UP000000271">
    <property type="component" value="Chromosome"/>
</dbReference>
<dbReference type="STRING" id="439292.Bsel_2870"/>
<dbReference type="OrthoDB" id="9805416at2"/>
<dbReference type="AlphaFoldDB" id="D6XZ74"/>
<evidence type="ECO:0000256" key="1">
    <source>
        <dbReference type="ARBA" id="ARBA00023002"/>
    </source>
</evidence>
<name>D6XZ74_BACIE</name>
<dbReference type="GO" id="GO:0051287">
    <property type="term" value="F:NAD binding"/>
    <property type="evidence" value="ECO:0007669"/>
    <property type="project" value="InterPro"/>
</dbReference>
<evidence type="ECO:0000313" key="5">
    <source>
        <dbReference type="Proteomes" id="UP000000271"/>
    </source>
</evidence>
<accession>D6XZ74</accession>
<dbReference type="HOGENOM" id="CLU_019796_1_0_9"/>